<dbReference type="InterPro" id="IPR011006">
    <property type="entry name" value="CheY-like_superfamily"/>
</dbReference>
<dbReference type="SMART" id="SM00448">
    <property type="entry name" value="REC"/>
    <property type="match status" value="1"/>
</dbReference>
<dbReference type="InterPro" id="IPR016032">
    <property type="entry name" value="Sig_transdc_resp-reg_C-effctor"/>
</dbReference>
<name>A0A399FA01_9DEIN</name>
<dbReference type="SUPFAM" id="SSF46894">
    <property type="entry name" value="C-terminal effector domain of the bipartite response regulators"/>
    <property type="match status" value="1"/>
</dbReference>
<dbReference type="EMBL" id="QWLB01000025">
    <property type="protein sequence ID" value="RIH92099.1"/>
    <property type="molecule type" value="Genomic_DNA"/>
</dbReference>
<protein>
    <submittedName>
        <fullName evidence="6">Response regulator UvrY</fullName>
    </submittedName>
</protein>
<dbReference type="SMART" id="SM00421">
    <property type="entry name" value="HTH_LUXR"/>
    <property type="match status" value="1"/>
</dbReference>
<keyword evidence="2" id="KW-0238">DNA-binding</keyword>
<proteinExistence type="predicted"/>
<feature type="modified residue" description="4-aspartylphosphate" evidence="3">
    <location>
        <position position="52"/>
    </location>
</feature>
<evidence type="ECO:0000259" key="4">
    <source>
        <dbReference type="PROSITE" id="PS50043"/>
    </source>
</evidence>
<dbReference type="Pfam" id="PF00072">
    <property type="entry name" value="Response_reg"/>
    <property type="match status" value="1"/>
</dbReference>
<dbReference type="PANTHER" id="PTHR43214">
    <property type="entry name" value="TWO-COMPONENT RESPONSE REGULATOR"/>
    <property type="match status" value="1"/>
</dbReference>
<dbReference type="PROSITE" id="PS50110">
    <property type="entry name" value="RESPONSE_REGULATORY"/>
    <property type="match status" value="1"/>
</dbReference>
<dbReference type="Proteomes" id="UP000266178">
    <property type="component" value="Unassembled WGS sequence"/>
</dbReference>
<dbReference type="GO" id="GO:0003677">
    <property type="term" value="F:DNA binding"/>
    <property type="evidence" value="ECO:0007669"/>
    <property type="project" value="UniProtKB-KW"/>
</dbReference>
<keyword evidence="7" id="KW-1185">Reference proteome</keyword>
<dbReference type="GO" id="GO:0006355">
    <property type="term" value="P:regulation of DNA-templated transcription"/>
    <property type="evidence" value="ECO:0007669"/>
    <property type="project" value="InterPro"/>
</dbReference>
<evidence type="ECO:0000256" key="3">
    <source>
        <dbReference type="PROSITE-ProRule" id="PRU00169"/>
    </source>
</evidence>
<dbReference type="PROSITE" id="PS50043">
    <property type="entry name" value="HTH_LUXR_2"/>
    <property type="match status" value="1"/>
</dbReference>
<dbReference type="CDD" id="cd17535">
    <property type="entry name" value="REC_NarL-like"/>
    <property type="match status" value="1"/>
</dbReference>
<dbReference type="InterPro" id="IPR000792">
    <property type="entry name" value="Tscrpt_reg_LuxR_C"/>
</dbReference>
<feature type="domain" description="HTH luxR-type" evidence="4">
    <location>
        <begin position="125"/>
        <end position="190"/>
    </location>
</feature>
<dbReference type="SUPFAM" id="SSF52172">
    <property type="entry name" value="CheY-like"/>
    <property type="match status" value="1"/>
</dbReference>
<dbReference type="PROSITE" id="PS00622">
    <property type="entry name" value="HTH_LUXR_1"/>
    <property type="match status" value="1"/>
</dbReference>
<dbReference type="OrthoDB" id="9780153at2"/>
<dbReference type="Gene3D" id="1.10.10.10">
    <property type="entry name" value="Winged helix-like DNA-binding domain superfamily/Winged helix DNA-binding domain"/>
    <property type="match status" value="1"/>
</dbReference>
<keyword evidence="1 3" id="KW-0597">Phosphoprotein</keyword>
<gene>
    <name evidence="6" type="primary">uvrY</name>
    <name evidence="6" type="ORF">Mgrana_01976</name>
</gene>
<dbReference type="PRINTS" id="PR00038">
    <property type="entry name" value="HTHLUXR"/>
</dbReference>
<evidence type="ECO:0000313" key="6">
    <source>
        <dbReference type="EMBL" id="RIH92099.1"/>
    </source>
</evidence>
<dbReference type="InterPro" id="IPR001789">
    <property type="entry name" value="Sig_transdc_resp-reg_receiver"/>
</dbReference>
<dbReference type="InterPro" id="IPR036388">
    <property type="entry name" value="WH-like_DNA-bd_sf"/>
</dbReference>
<dbReference type="RefSeq" id="WP_119357455.1">
    <property type="nucleotide sequence ID" value="NZ_BJXM01000004.1"/>
</dbReference>
<evidence type="ECO:0000256" key="2">
    <source>
        <dbReference type="ARBA" id="ARBA00023125"/>
    </source>
</evidence>
<sequence>MRLLIADDHPLFRLGLRAALEGAGFEVVAEAKDGLQAAEMALKYAPDALLMDLKMPQMDGIAAARKLRQNGYTGIIALLTTFSEPALIAEAARAGADAYWSKEVPPEALAARLQRLKGGQEPRLTPPPMPSLTPREAEVLAQLATGLSTKEIARNLSLSPETVKDYLDRLYAKLEARNRVEALERARGLGLL</sequence>
<dbReference type="PANTHER" id="PTHR43214:SF42">
    <property type="entry name" value="TRANSCRIPTIONAL REGULATORY PROTEIN DESR"/>
    <property type="match status" value="1"/>
</dbReference>
<comment type="caution">
    <text evidence="6">The sequence shown here is derived from an EMBL/GenBank/DDBJ whole genome shotgun (WGS) entry which is preliminary data.</text>
</comment>
<evidence type="ECO:0000313" key="7">
    <source>
        <dbReference type="Proteomes" id="UP000266178"/>
    </source>
</evidence>
<dbReference type="GO" id="GO:0000160">
    <property type="term" value="P:phosphorelay signal transduction system"/>
    <property type="evidence" value="ECO:0007669"/>
    <property type="project" value="InterPro"/>
</dbReference>
<feature type="domain" description="Response regulatory" evidence="5">
    <location>
        <begin position="2"/>
        <end position="117"/>
    </location>
</feature>
<reference evidence="6 7" key="1">
    <citation type="submission" date="2018-08" db="EMBL/GenBank/DDBJ databases">
        <title>Meiothermus granaticius genome AF-68 sequencing project.</title>
        <authorList>
            <person name="Da Costa M.S."/>
            <person name="Albuquerque L."/>
            <person name="Raposo P."/>
            <person name="Froufe H.J.C."/>
            <person name="Barroso C.S."/>
            <person name="Egas C."/>
        </authorList>
    </citation>
    <scope>NUCLEOTIDE SEQUENCE [LARGE SCALE GENOMIC DNA]</scope>
    <source>
        <strain evidence="6 7">AF-68</strain>
    </source>
</reference>
<dbReference type="InterPro" id="IPR058245">
    <property type="entry name" value="NreC/VraR/RcsB-like_REC"/>
</dbReference>
<evidence type="ECO:0000256" key="1">
    <source>
        <dbReference type="ARBA" id="ARBA00022553"/>
    </source>
</evidence>
<dbReference type="Gene3D" id="3.40.50.2300">
    <property type="match status" value="1"/>
</dbReference>
<dbReference type="AlphaFoldDB" id="A0A399FA01"/>
<dbReference type="CDD" id="cd06170">
    <property type="entry name" value="LuxR_C_like"/>
    <property type="match status" value="1"/>
</dbReference>
<dbReference type="InterPro" id="IPR039420">
    <property type="entry name" value="WalR-like"/>
</dbReference>
<dbReference type="Pfam" id="PF00196">
    <property type="entry name" value="GerE"/>
    <property type="match status" value="1"/>
</dbReference>
<accession>A0A399FA01</accession>
<evidence type="ECO:0000259" key="5">
    <source>
        <dbReference type="PROSITE" id="PS50110"/>
    </source>
</evidence>
<organism evidence="6 7">
    <name type="scientific">Meiothermus granaticius NBRC 107808</name>
    <dbReference type="NCBI Taxonomy" id="1227551"/>
    <lineage>
        <taxon>Bacteria</taxon>
        <taxon>Thermotogati</taxon>
        <taxon>Deinococcota</taxon>
        <taxon>Deinococci</taxon>
        <taxon>Thermales</taxon>
        <taxon>Thermaceae</taxon>
        <taxon>Meiothermus</taxon>
    </lineage>
</organism>